<evidence type="ECO:0000259" key="4">
    <source>
        <dbReference type="SMART" id="SM00475"/>
    </source>
</evidence>
<evidence type="ECO:0000256" key="1">
    <source>
        <dbReference type="ARBA" id="ARBA00022722"/>
    </source>
</evidence>
<dbReference type="Gene3D" id="1.10.150.20">
    <property type="entry name" value="5' to 3' exonuclease, C-terminal subdomain"/>
    <property type="match status" value="1"/>
</dbReference>
<dbReference type="InterPro" id="IPR029060">
    <property type="entry name" value="PIN-like_dom_sf"/>
</dbReference>
<keyword evidence="1" id="KW-0540">Nuclease</keyword>
<feature type="region of interest" description="Disordered" evidence="3">
    <location>
        <begin position="466"/>
        <end position="531"/>
    </location>
</feature>
<dbReference type="InterPro" id="IPR036279">
    <property type="entry name" value="5-3_exonuclease_C_sf"/>
</dbReference>
<name>A0A371GI75_MUCPR</name>
<organism evidence="5 6">
    <name type="scientific">Mucuna pruriens</name>
    <name type="common">Velvet bean</name>
    <name type="synonym">Dolichos pruriens</name>
    <dbReference type="NCBI Taxonomy" id="157652"/>
    <lineage>
        <taxon>Eukaryota</taxon>
        <taxon>Viridiplantae</taxon>
        <taxon>Streptophyta</taxon>
        <taxon>Embryophyta</taxon>
        <taxon>Tracheophyta</taxon>
        <taxon>Spermatophyta</taxon>
        <taxon>Magnoliopsida</taxon>
        <taxon>eudicotyledons</taxon>
        <taxon>Gunneridae</taxon>
        <taxon>Pentapetalae</taxon>
        <taxon>rosids</taxon>
        <taxon>fabids</taxon>
        <taxon>Fabales</taxon>
        <taxon>Fabaceae</taxon>
        <taxon>Papilionoideae</taxon>
        <taxon>50 kb inversion clade</taxon>
        <taxon>NPAAA clade</taxon>
        <taxon>indigoferoid/millettioid clade</taxon>
        <taxon>Phaseoleae</taxon>
        <taxon>Mucuna</taxon>
    </lineage>
</organism>
<protein>
    <recommendedName>
        <fullName evidence="4">5'-3' exonuclease domain-containing protein</fullName>
    </recommendedName>
</protein>
<dbReference type="InterPro" id="IPR020046">
    <property type="entry name" value="5-3_exonucl_a-hlix_arch_N"/>
</dbReference>
<keyword evidence="2" id="KW-0378">Hydrolase</keyword>
<dbReference type="FunFam" id="1.10.150.20:FF:000042">
    <property type="entry name" value="5'-3' exonuclease family protein"/>
    <property type="match status" value="1"/>
</dbReference>
<accession>A0A371GI75</accession>
<dbReference type="EMBL" id="QJKJ01005443">
    <property type="protein sequence ID" value="RDX90261.1"/>
    <property type="molecule type" value="Genomic_DNA"/>
</dbReference>
<dbReference type="InterPro" id="IPR020045">
    <property type="entry name" value="DNA_polI_H3TH"/>
</dbReference>
<keyword evidence="6" id="KW-1185">Reference proteome</keyword>
<feature type="non-terminal residue" evidence="5">
    <location>
        <position position="1"/>
    </location>
</feature>
<dbReference type="GO" id="GO:0033567">
    <property type="term" value="P:DNA replication, Okazaki fragment processing"/>
    <property type="evidence" value="ECO:0007669"/>
    <property type="project" value="InterPro"/>
</dbReference>
<evidence type="ECO:0000313" key="6">
    <source>
        <dbReference type="Proteomes" id="UP000257109"/>
    </source>
</evidence>
<dbReference type="CDD" id="cd09898">
    <property type="entry name" value="H3TH_53EXO"/>
    <property type="match status" value="1"/>
</dbReference>
<feature type="compositionally biased region" description="Basic and acidic residues" evidence="3">
    <location>
        <begin position="500"/>
        <end position="509"/>
    </location>
</feature>
<reference evidence="5" key="1">
    <citation type="submission" date="2018-05" db="EMBL/GenBank/DDBJ databases">
        <title>Draft genome of Mucuna pruriens seed.</title>
        <authorList>
            <person name="Nnadi N.E."/>
            <person name="Vos R."/>
            <person name="Hasami M.H."/>
            <person name="Devisetty U.K."/>
            <person name="Aguiy J.C."/>
        </authorList>
    </citation>
    <scope>NUCLEOTIDE SEQUENCE [LARGE SCALE GENOMIC DNA]</scope>
    <source>
        <strain evidence="5">JCA_2017</strain>
    </source>
</reference>
<dbReference type="Gene3D" id="3.40.50.1010">
    <property type="entry name" value="5'-nuclease"/>
    <property type="match status" value="1"/>
</dbReference>
<proteinExistence type="predicted"/>
<dbReference type="Pfam" id="PF14223">
    <property type="entry name" value="Retrotran_gag_2"/>
    <property type="match status" value="1"/>
</dbReference>
<dbReference type="AlphaFoldDB" id="A0A371GI75"/>
<dbReference type="SUPFAM" id="SSF88723">
    <property type="entry name" value="PIN domain-like"/>
    <property type="match status" value="1"/>
</dbReference>
<comment type="caution">
    <text evidence="5">The sequence shown here is derived from an EMBL/GenBank/DDBJ whole genome shotgun (WGS) entry which is preliminary data.</text>
</comment>
<sequence>MKTLEMSLLAVAYVQPRFTCNRNPTLSASCKTQKTATALTVTTPKKTEKASFEQTRGAQPLPEKKKRVFFLDVNPLCYEGSKPSLHSFGRWFSLFLSQVSLTDPVIAVIDGERGSEHRRKLLPSYKAHRRKFTRHISSLQRFSSGHVGRSHEVINDVLGKCNVPVVKVDGQEADDVVATLAGQVLNQGFRVVIASPDKDFKQLISEDVQIVMPLPELQRWSFYTLRHYKDQYNCDPQSDLSLRCIVGDEVDGVPGIQHVVPSFGRKTALKLIKKHGSLESLLNAAAIRTVARPYAQDALKKHADYLRRNYEILALKSFVPGSLPVFDGKLFDNWRVKMLAVFGFQDVIEVVTVGFVELRRNATEEQRLIFKQQQKLDNKARESIANYFDRIQELVNAMRACKEKVTDQQVVDKILRTLPPEFDYVVAAIEESKDLDTMEVEELQHSLEAHEMRVNKRKVLKEQVFQARTNSKGKGKGPWKENKSSTNQKHQDQEFGETSESSKERRTDQAQKQGCSSKNSKEWKFDKRKIS</sequence>
<feature type="domain" description="5'-3' exonuclease" evidence="4">
    <location>
        <begin position="66"/>
        <end position="329"/>
    </location>
</feature>
<gene>
    <name evidence="5" type="ORF">CR513_27888</name>
</gene>
<dbReference type="SUPFAM" id="SSF47807">
    <property type="entry name" value="5' to 3' exonuclease, C-terminal subdomain"/>
    <property type="match status" value="1"/>
</dbReference>
<dbReference type="FunFam" id="3.40.50.1010:FF:000027">
    <property type="entry name" value="5'-3' exonuclease family protein"/>
    <property type="match status" value="1"/>
</dbReference>
<dbReference type="SMART" id="SM00475">
    <property type="entry name" value="53EXOc"/>
    <property type="match status" value="1"/>
</dbReference>
<dbReference type="GO" id="GO:0008409">
    <property type="term" value="F:5'-3' exonuclease activity"/>
    <property type="evidence" value="ECO:0007669"/>
    <property type="project" value="InterPro"/>
</dbReference>
<dbReference type="InterPro" id="IPR038969">
    <property type="entry name" value="FEN"/>
</dbReference>
<dbReference type="Pfam" id="PF01367">
    <property type="entry name" value="5_3_exonuc"/>
    <property type="match status" value="1"/>
</dbReference>
<dbReference type="PANTHER" id="PTHR42646">
    <property type="entry name" value="FLAP ENDONUCLEASE XNI"/>
    <property type="match status" value="1"/>
</dbReference>
<dbReference type="Proteomes" id="UP000257109">
    <property type="component" value="Unassembled WGS sequence"/>
</dbReference>
<dbReference type="STRING" id="157652.A0A371GI75"/>
<dbReference type="GO" id="GO:0003677">
    <property type="term" value="F:DNA binding"/>
    <property type="evidence" value="ECO:0007669"/>
    <property type="project" value="InterPro"/>
</dbReference>
<dbReference type="GO" id="GO:0017108">
    <property type="term" value="F:5'-flap endonuclease activity"/>
    <property type="evidence" value="ECO:0007669"/>
    <property type="project" value="InterPro"/>
</dbReference>
<dbReference type="InterPro" id="IPR002421">
    <property type="entry name" value="5-3_exonuclease"/>
</dbReference>
<dbReference type="PANTHER" id="PTHR42646:SF4">
    <property type="entry name" value="5'-3' EXONUCLEASE FAMILY PROTEIN"/>
    <property type="match status" value="1"/>
</dbReference>
<evidence type="ECO:0000256" key="2">
    <source>
        <dbReference type="ARBA" id="ARBA00022801"/>
    </source>
</evidence>
<evidence type="ECO:0000313" key="5">
    <source>
        <dbReference type="EMBL" id="RDX90261.1"/>
    </source>
</evidence>
<feature type="compositionally biased region" description="Basic and acidic residues" evidence="3">
    <location>
        <begin position="519"/>
        <end position="531"/>
    </location>
</feature>
<feature type="compositionally biased region" description="Basic and acidic residues" evidence="3">
    <location>
        <begin position="478"/>
        <end position="493"/>
    </location>
</feature>
<evidence type="ECO:0000256" key="3">
    <source>
        <dbReference type="SAM" id="MobiDB-lite"/>
    </source>
</evidence>
<dbReference type="Pfam" id="PF02739">
    <property type="entry name" value="5_3_exonuc_N"/>
    <property type="match status" value="1"/>
</dbReference>
<dbReference type="OrthoDB" id="275278at2759"/>